<sequence>MKKILYILPAVAMVLFSCSKVQEGPLYDSNGDDGKEIHFIQSSLEKEFGTDLTEGTIDVVIARPGNSGDYSVGILNRGDDSDAFSIPESVTIPDGAYSVTVPVEVDLSKLIRGSSLKTSFYIREREAALGDNSAYVSRYTDKMTVSVSFELVWEEYYRQNGSGEEVRQTATFIYNGFYTGRATGLTVDRAEGTNIFRVNDWASGVGFRFILNDDNTCTVPAQSIGYFNSNYNEYVYVSDMAVYLGDDTAYGTYPCTYDGNGTFTFNLIYYVSAGYFSIAEETLIFESDASGSPEMAIEYGGIETSETGVSAARLSFYANDYVKYYKATVVSGDLTANATLQNSVRQQLIDGQAPGSFPVLTLYEDNSDLWNIPAGNFTAVALAYDGNDRPCNLYTLRFTCDPDGSYSPQVLGFDFYNDPSLAAYSPYSTLFWSMSGRNIVSLKYICMRTDMFDYIYGYYGLPMEELIETQGNTAVQTIIDNINGDGFTTYFSNMVEGMEYTLAVLVKNSFGDSQVVTAKASTMGRSYEDFDRTKTMDDFLGAFSATATGTVSGSSGSTSSALRYRVDISRKNDTQVLITGLSDMRDFTPAVSGYYDEELHAVVIEPQPLGTYRSDYAFLGMSDGFSIYWGGCSMAIGYIGDTLYCLAAPGSTGKVYSYQFLLFSSETANSSTYLRESVGSKTYSSLSLSPLALAPSASSVRDVSGYANEFRAGDRTVTSYLMHED</sequence>
<evidence type="ECO:0008006" key="4">
    <source>
        <dbReference type="Google" id="ProtNLM"/>
    </source>
</evidence>
<reference evidence="2" key="1">
    <citation type="submission" date="2020-10" db="EMBL/GenBank/DDBJ databases">
        <authorList>
            <person name="Gilroy R."/>
        </authorList>
    </citation>
    <scope>NUCLEOTIDE SEQUENCE</scope>
    <source>
        <strain evidence="2">B1-15692</strain>
    </source>
</reference>
<evidence type="ECO:0000256" key="1">
    <source>
        <dbReference type="SAM" id="SignalP"/>
    </source>
</evidence>
<name>A0A9D9I612_9BACT</name>
<comment type="caution">
    <text evidence="2">The sequence shown here is derived from an EMBL/GenBank/DDBJ whole genome shotgun (WGS) entry which is preliminary data.</text>
</comment>
<keyword evidence="1" id="KW-0732">Signal</keyword>
<dbReference type="EMBL" id="JADIMH010000012">
    <property type="protein sequence ID" value="MBO8466611.1"/>
    <property type="molecule type" value="Genomic_DNA"/>
</dbReference>
<feature type="chain" id="PRO_5038716516" description="DUF4493 domain-containing protein" evidence="1">
    <location>
        <begin position="24"/>
        <end position="725"/>
    </location>
</feature>
<dbReference type="Proteomes" id="UP000823660">
    <property type="component" value="Unassembled WGS sequence"/>
</dbReference>
<accession>A0A9D9I612</accession>
<evidence type="ECO:0000313" key="2">
    <source>
        <dbReference type="EMBL" id="MBO8466611.1"/>
    </source>
</evidence>
<gene>
    <name evidence="2" type="ORF">IAB99_02450</name>
</gene>
<dbReference type="AlphaFoldDB" id="A0A9D9I612"/>
<feature type="signal peptide" evidence="1">
    <location>
        <begin position="1"/>
        <end position="23"/>
    </location>
</feature>
<organism evidence="2 3">
    <name type="scientific">Candidatus Cryptobacteroides faecipullorum</name>
    <dbReference type="NCBI Taxonomy" id="2840764"/>
    <lineage>
        <taxon>Bacteria</taxon>
        <taxon>Pseudomonadati</taxon>
        <taxon>Bacteroidota</taxon>
        <taxon>Bacteroidia</taxon>
        <taxon>Bacteroidales</taxon>
        <taxon>Candidatus Cryptobacteroides</taxon>
    </lineage>
</organism>
<dbReference type="PROSITE" id="PS51257">
    <property type="entry name" value="PROKAR_LIPOPROTEIN"/>
    <property type="match status" value="1"/>
</dbReference>
<evidence type="ECO:0000313" key="3">
    <source>
        <dbReference type="Proteomes" id="UP000823660"/>
    </source>
</evidence>
<protein>
    <recommendedName>
        <fullName evidence="4">DUF4493 domain-containing protein</fullName>
    </recommendedName>
</protein>
<proteinExistence type="predicted"/>
<reference evidence="2" key="2">
    <citation type="journal article" date="2021" name="PeerJ">
        <title>Extensive microbial diversity within the chicken gut microbiome revealed by metagenomics and culture.</title>
        <authorList>
            <person name="Gilroy R."/>
            <person name="Ravi A."/>
            <person name="Getino M."/>
            <person name="Pursley I."/>
            <person name="Horton D.L."/>
            <person name="Alikhan N.F."/>
            <person name="Baker D."/>
            <person name="Gharbi K."/>
            <person name="Hall N."/>
            <person name="Watson M."/>
            <person name="Adriaenssens E.M."/>
            <person name="Foster-Nyarko E."/>
            <person name="Jarju S."/>
            <person name="Secka A."/>
            <person name="Antonio M."/>
            <person name="Oren A."/>
            <person name="Chaudhuri R.R."/>
            <person name="La Ragione R."/>
            <person name="Hildebrand F."/>
            <person name="Pallen M.J."/>
        </authorList>
    </citation>
    <scope>NUCLEOTIDE SEQUENCE</scope>
    <source>
        <strain evidence="2">B1-15692</strain>
    </source>
</reference>